<accession>A0A0A9GZH8</accession>
<name>A0A0A9GZH8_ARUDO</name>
<dbReference type="AlphaFoldDB" id="A0A0A9GZH8"/>
<dbReference type="EMBL" id="GBRH01168947">
    <property type="protein sequence ID" value="JAE28949.1"/>
    <property type="molecule type" value="Transcribed_RNA"/>
</dbReference>
<reference evidence="1" key="2">
    <citation type="journal article" date="2015" name="Data Brief">
        <title>Shoot transcriptome of the giant reed, Arundo donax.</title>
        <authorList>
            <person name="Barrero R.A."/>
            <person name="Guerrero F.D."/>
            <person name="Moolhuijzen P."/>
            <person name="Goolsby J.A."/>
            <person name="Tidwell J."/>
            <person name="Bellgard S.E."/>
            <person name="Bellgard M.I."/>
        </authorList>
    </citation>
    <scope>NUCLEOTIDE SEQUENCE</scope>
    <source>
        <tissue evidence="1">Shoot tissue taken approximately 20 cm above the soil surface</tissue>
    </source>
</reference>
<proteinExistence type="predicted"/>
<protein>
    <submittedName>
        <fullName evidence="1">Uncharacterized protein</fullName>
    </submittedName>
</protein>
<reference evidence="1" key="1">
    <citation type="submission" date="2014-09" db="EMBL/GenBank/DDBJ databases">
        <authorList>
            <person name="Magalhaes I.L.F."/>
            <person name="Oliveira U."/>
            <person name="Santos F.R."/>
            <person name="Vidigal T.H.D.A."/>
            <person name="Brescovit A.D."/>
            <person name="Santos A.J."/>
        </authorList>
    </citation>
    <scope>NUCLEOTIDE SEQUENCE</scope>
    <source>
        <tissue evidence="1">Shoot tissue taken approximately 20 cm above the soil surface</tissue>
    </source>
</reference>
<evidence type="ECO:0000313" key="1">
    <source>
        <dbReference type="EMBL" id="JAE28949.1"/>
    </source>
</evidence>
<sequence>MSCGCLHHLMYVHTFVCFITYSSNVTPGV</sequence>
<organism evidence="1">
    <name type="scientific">Arundo donax</name>
    <name type="common">Giant reed</name>
    <name type="synonym">Donax arundinaceus</name>
    <dbReference type="NCBI Taxonomy" id="35708"/>
    <lineage>
        <taxon>Eukaryota</taxon>
        <taxon>Viridiplantae</taxon>
        <taxon>Streptophyta</taxon>
        <taxon>Embryophyta</taxon>
        <taxon>Tracheophyta</taxon>
        <taxon>Spermatophyta</taxon>
        <taxon>Magnoliopsida</taxon>
        <taxon>Liliopsida</taxon>
        <taxon>Poales</taxon>
        <taxon>Poaceae</taxon>
        <taxon>PACMAD clade</taxon>
        <taxon>Arundinoideae</taxon>
        <taxon>Arundineae</taxon>
        <taxon>Arundo</taxon>
    </lineage>
</organism>